<dbReference type="SUPFAM" id="SSF74784">
    <property type="entry name" value="Translin"/>
    <property type="match status" value="2"/>
</dbReference>
<dbReference type="InParanoid" id="A0A1Z5JDQ0"/>
<protein>
    <recommendedName>
        <fullName evidence="9">Translin</fullName>
    </recommendedName>
</protein>
<reference evidence="7 8" key="1">
    <citation type="journal article" date="2015" name="Plant Cell">
        <title>Oil accumulation by the oleaginous diatom Fistulifera solaris as revealed by the genome and transcriptome.</title>
        <authorList>
            <person name="Tanaka T."/>
            <person name="Maeda Y."/>
            <person name="Veluchamy A."/>
            <person name="Tanaka M."/>
            <person name="Abida H."/>
            <person name="Marechal E."/>
            <person name="Bowler C."/>
            <person name="Muto M."/>
            <person name="Sunaga Y."/>
            <person name="Tanaka M."/>
            <person name="Yoshino T."/>
            <person name="Taniguchi T."/>
            <person name="Fukuda Y."/>
            <person name="Nemoto M."/>
            <person name="Matsumoto M."/>
            <person name="Wong P.S."/>
            <person name="Aburatani S."/>
            <person name="Fujibuchi W."/>
        </authorList>
    </citation>
    <scope>NUCLEOTIDE SEQUENCE [LARGE SCALE GENOMIC DNA]</scope>
    <source>
        <strain evidence="7 8">JPCC DA0580</strain>
    </source>
</reference>
<evidence type="ECO:0008006" key="9">
    <source>
        <dbReference type="Google" id="ProtNLM"/>
    </source>
</evidence>
<dbReference type="CDD" id="cd14820">
    <property type="entry name" value="TRAX"/>
    <property type="match status" value="1"/>
</dbReference>
<dbReference type="OrthoDB" id="829at2759"/>
<evidence type="ECO:0000256" key="2">
    <source>
        <dbReference type="ARBA" id="ARBA00004496"/>
    </source>
</evidence>
<dbReference type="EMBL" id="BDSP01000046">
    <property type="protein sequence ID" value="GAX11891.1"/>
    <property type="molecule type" value="Genomic_DNA"/>
</dbReference>
<dbReference type="Gene3D" id="1.20.58.190">
    <property type="entry name" value="Translin, domain 1"/>
    <property type="match status" value="1"/>
</dbReference>
<dbReference type="GO" id="GO:0005634">
    <property type="term" value="C:nucleus"/>
    <property type="evidence" value="ECO:0007669"/>
    <property type="project" value="UniProtKB-SubCell"/>
</dbReference>
<gene>
    <name evidence="7" type="ORF">FisN_17Lh202</name>
</gene>
<evidence type="ECO:0000313" key="8">
    <source>
        <dbReference type="Proteomes" id="UP000198406"/>
    </source>
</evidence>
<evidence type="ECO:0000256" key="6">
    <source>
        <dbReference type="SAM" id="MobiDB-lite"/>
    </source>
</evidence>
<dbReference type="AlphaFoldDB" id="A0A1Z5JDQ0"/>
<keyword evidence="5" id="KW-0539">Nucleus</keyword>
<comment type="similarity">
    <text evidence="3">Belongs to the translin family.</text>
</comment>
<organism evidence="7 8">
    <name type="scientific">Fistulifera solaris</name>
    <name type="common">Oleaginous diatom</name>
    <dbReference type="NCBI Taxonomy" id="1519565"/>
    <lineage>
        <taxon>Eukaryota</taxon>
        <taxon>Sar</taxon>
        <taxon>Stramenopiles</taxon>
        <taxon>Ochrophyta</taxon>
        <taxon>Bacillariophyta</taxon>
        <taxon>Bacillariophyceae</taxon>
        <taxon>Bacillariophycidae</taxon>
        <taxon>Naviculales</taxon>
        <taxon>Naviculaceae</taxon>
        <taxon>Fistulifera</taxon>
    </lineage>
</organism>
<sequence>MPSLPLKYAAANALDLSTLSARITAVEARRQEAFELSRHLQVVVNVSKDHAGEMGAMESLRQTCHHVLLNALEREPRLANLSNRMEDIVRLESFQHFLETGTLVSLSELTRSYPTLTDEEYLAGAVMGSTQELRRYGLGRATVRDVASVRAAASLVTECQNFLLQMDFRNGPLRRKYDGVKYSLQALETLLYELSITGATLGDTSYAETSEAKRIKTETTTLIPTEELQGIKERMDHRDELRESLIKKSRDGQKAAKQSIFALHRGDTKRTRDLMNECRDCIQKELMPIVREEPFLRTAGSFTGVLEEYVEARLFGAWLYGNTFFSDGTCNSKVSGVFLQMEDFTEVALEPEEYLGGLCDLTGEIGRYAVQRGTARDKSAVELSLQGVSSVLSALQSLERCPVQKKLEAVRRTEEKLERMLYDMSLSEAAGGRIVPTTDSNHGEDDDGNQND</sequence>
<evidence type="ECO:0000256" key="5">
    <source>
        <dbReference type="ARBA" id="ARBA00023242"/>
    </source>
</evidence>
<evidence type="ECO:0000313" key="7">
    <source>
        <dbReference type="EMBL" id="GAX11891.1"/>
    </source>
</evidence>
<name>A0A1Z5JDQ0_FISSO</name>
<dbReference type="InterPro" id="IPR016068">
    <property type="entry name" value="Translin_N"/>
</dbReference>
<accession>A0A1Z5JDQ0</accession>
<dbReference type="PANTHER" id="PTHR10741">
    <property type="entry name" value="TRANSLIN AND TRANSLIN ASSOCIATED PROTEIN X"/>
    <property type="match status" value="1"/>
</dbReference>
<evidence type="ECO:0000256" key="1">
    <source>
        <dbReference type="ARBA" id="ARBA00004123"/>
    </source>
</evidence>
<keyword evidence="8" id="KW-1185">Reference proteome</keyword>
<dbReference type="InterPro" id="IPR002848">
    <property type="entry name" value="Translin_fam"/>
</dbReference>
<dbReference type="GO" id="GO:0043565">
    <property type="term" value="F:sequence-specific DNA binding"/>
    <property type="evidence" value="ECO:0007669"/>
    <property type="project" value="InterPro"/>
</dbReference>
<evidence type="ECO:0000256" key="3">
    <source>
        <dbReference type="ARBA" id="ARBA00005902"/>
    </source>
</evidence>
<dbReference type="Pfam" id="PF01997">
    <property type="entry name" value="Translin"/>
    <property type="match status" value="2"/>
</dbReference>
<comment type="subcellular location">
    <subcellularLocation>
        <location evidence="2">Cytoplasm</location>
    </subcellularLocation>
    <subcellularLocation>
        <location evidence="1">Nucleus</location>
    </subcellularLocation>
</comment>
<dbReference type="InterPro" id="IPR036081">
    <property type="entry name" value="Translin_sf"/>
</dbReference>
<dbReference type="Proteomes" id="UP000198406">
    <property type="component" value="Unassembled WGS sequence"/>
</dbReference>
<evidence type="ECO:0000256" key="4">
    <source>
        <dbReference type="ARBA" id="ARBA00022490"/>
    </source>
</evidence>
<dbReference type="GO" id="GO:0005737">
    <property type="term" value="C:cytoplasm"/>
    <property type="evidence" value="ECO:0007669"/>
    <property type="project" value="UniProtKB-SubCell"/>
</dbReference>
<dbReference type="Gene3D" id="1.20.58.200">
    <property type="entry name" value="Translin, domain 2"/>
    <property type="match status" value="2"/>
</dbReference>
<proteinExistence type="inferred from homology"/>
<comment type="caution">
    <text evidence="7">The sequence shown here is derived from an EMBL/GenBank/DDBJ whole genome shotgun (WGS) entry which is preliminary data.</text>
</comment>
<dbReference type="InterPro" id="IPR016069">
    <property type="entry name" value="Translin_C"/>
</dbReference>
<keyword evidence="4" id="KW-0963">Cytoplasm</keyword>
<feature type="region of interest" description="Disordered" evidence="6">
    <location>
        <begin position="431"/>
        <end position="452"/>
    </location>
</feature>